<dbReference type="EMBL" id="ML994634">
    <property type="protein sequence ID" value="KAF2185373.1"/>
    <property type="molecule type" value="Genomic_DNA"/>
</dbReference>
<dbReference type="CDD" id="cd00067">
    <property type="entry name" value="GAL4"/>
    <property type="match status" value="1"/>
</dbReference>
<name>A0A6A6E2E1_9PEZI</name>
<dbReference type="PANTHER" id="PTHR47655:SF3">
    <property type="entry name" value="ZN(II)2CYS6 TRANSCRIPTION FACTOR (EUROFUNG)"/>
    <property type="match status" value="1"/>
</dbReference>
<dbReference type="Pfam" id="PF00172">
    <property type="entry name" value="Zn_clus"/>
    <property type="match status" value="1"/>
</dbReference>
<reference evidence="3" key="1">
    <citation type="journal article" date="2020" name="Stud. Mycol.">
        <title>101 Dothideomycetes genomes: a test case for predicting lifestyles and emergence of pathogens.</title>
        <authorList>
            <person name="Haridas S."/>
            <person name="Albert R."/>
            <person name="Binder M."/>
            <person name="Bloem J."/>
            <person name="Labutti K."/>
            <person name="Salamov A."/>
            <person name="Andreopoulos B."/>
            <person name="Baker S."/>
            <person name="Barry K."/>
            <person name="Bills G."/>
            <person name="Bluhm B."/>
            <person name="Cannon C."/>
            <person name="Castanera R."/>
            <person name="Culley D."/>
            <person name="Daum C."/>
            <person name="Ezra D."/>
            <person name="Gonzalez J."/>
            <person name="Henrissat B."/>
            <person name="Kuo A."/>
            <person name="Liang C."/>
            <person name="Lipzen A."/>
            <person name="Lutzoni F."/>
            <person name="Magnuson J."/>
            <person name="Mondo S."/>
            <person name="Nolan M."/>
            <person name="Ohm R."/>
            <person name="Pangilinan J."/>
            <person name="Park H.-J."/>
            <person name="Ramirez L."/>
            <person name="Alfaro M."/>
            <person name="Sun H."/>
            <person name="Tritt A."/>
            <person name="Yoshinaga Y."/>
            <person name="Zwiers L.-H."/>
            <person name="Turgeon B."/>
            <person name="Goodwin S."/>
            <person name="Spatafora J."/>
            <person name="Crous P."/>
            <person name="Grigoriev I."/>
        </authorList>
    </citation>
    <scope>NUCLEOTIDE SEQUENCE</scope>
    <source>
        <strain evidence="3">CBS 207.26</strain>
    </source>
</reference>
<dbReference type="InterPro" id="IPR052783">
    <property type="entry name" value="Metabolic/Drug-Res_Regulator"/>
</dbReference>
<keyword evidence="1" id="KW-0539">Nucleus</keyword>
<gene>
    <name evidence="3" type="ORF">K469DRAFT_779473</name>
</gene>
<keyword evidence="4" id="KW-1185">Reference proteome</keyword>
<dbReference type="Gene3D" id="4.10.240.10">
    <property type="entry name" value="Zn(2)-C6 fungal-type DNA-binding domain"/>
    <property type="match status" value="1"/>
</dbReference>
<accession>A0A6A6E2E1</accession>
<dbReference type="PANTHER" id="PTHR47655">
    <property type="entry name" value="QUINIC ACID UTILIZATION ACTIVATOR"/>
    <property type="match status" value="1"/>
</dbReference>
<evidence type="ECO:0000256" key="1">
    <source>
        <dbReference type="ARBA" id="ARBA00023242"/>
    </source>
</evidence>
<sequence>MSPGQTTPAGPLKDKVRKRVKRACDRCRLKKIKCDSIVPCGQCKAYDTICVFGERKKLRERIYTQGYVEVLRREREQLITGVRALYNLLQASHGWPGQLLPSTHDVLDMVGALYPTNNSSGYKGQNLIERGHNFSYSSYENAPRPQPPLLKGPFMCADAPTTLSMATTPLLQSQIAATADQDARHESSTLVPAWADIAGDFIDMSSFG</sequence>
<dbReference type="SMART" id="SM00066">
    <property type="entry name" value="GAL4"/>
    <property type="match status" value="1"/>
</dbReference>
<feature type="domain" description="Zn(2)-C6 fungal-type" evidence="2">
    <location>
        <begin position="23"/>
        <end position="52"/>
    </location>
</feature>
<dbReference type="GO" id="GO:0000981">
    <property type="term" value="F:DNA-binding transcription factor activity, RNA polymerase II-specific"/>
    <property type="evidence" value="ECO:0007669"/>
    <property type="project" value="InterPro"/>
</dbReference>
<proteinExistence type="predicted"/>
<dbReference type="PROSITE" id="PS50048">
    <property type="entry name" value="ZN2_CY6_FUNGAL_2"/>
    <property type="match status" value="1"/>
</dbReference>
<protein>
    <recommendedName>
        <fullName evidence="2">Zn(2)-C6 fungal-type domain-containing protein</fullName>
    </recommendedName>
</protein>
<dbReference type="InterPro" id="IPR001138">
    <property type="entry name" value="Zn2Cys6_DnaBD"/>
</dbReference>
<dbReference type="SUPFAM" id="SSF57701">
    <property type="entry name" value="Zn2/Cys6 DNA-binding domain"/>
    <property type="match status" value="1"/>
</dbReference>
<dbReference type="GO" id="GO:0008270">
    <property type="term" value="F:zinc ion binding"/>
    <property type="evidence" value="ECO:0007669"/>
    <property type="project" value="InterPro"/>
</dbReference>
<evidence type="ECO:0000313" key="4">
    <source>
        <dbReference type="Proteomes" id="UP000800200"/>
    </source>
</evidence>
<evidence type="ECO:0000313" key="3">
    <source>
        <dbReference type="EMBL" id="KAF2185373.1"/>
    </source>
</evidence>
<dbReference type="OrthoDB" id="4151048at2759"/>
<dbReference type="Proteomes" id="UP000800200">
    <property type="component" value="Unassembled WGS sequence"/>
</dbReference>
<dbReference type="PROSITE" id="PS00463">
    <property type="entry name" value="ZN2_CY6_FUNGAL_1"/>
    <property type="match status" value="1"/>
</dbReference>
<organism evidence="3 4">
    <name type="scientific">Zopfia rhizophila CBS 207.26</name>
    <dbReference type="NCBI Taxonomy" id="1314779"/>
    <lineage>
        <taxon>Eukaryota</taxon>
        <taxon>Fungi</taxon>
        <taxon>Dikarya</taxon>
        <taxon>Ascomycota</taxon>
        <taxon>Pezizomycotina</taxon>
        <taxon>Dothideomycetes</taxon>
        <taxon>Dothideomycetes incertae sedis</taxon>
        <taxon>Zopfiaceae</taxon>
        <taxon>Zopfia</taxon>
    </lineage>
</organism>
<dbReference type="AlphaFoldDB" id="A0A6A6E2E1"/>
<evidence type="ECO:0000259" key="2">
    <source>
        <dbReference type="PROSITE" id="PS50048"/>
    </source>
</evidence>
<dbReference type="InterPro" id="IPR036864">
    <property type="entry name" value="Zn2-C6_fun-type_DNA-bd_sf"/>
</dbReference>